<dbReference type="EMBL" id="DWZA01000091">
    <property type="protein sequence ID" value="HJA71965.1"/>
    <property type="molecule type" value="Genomic_DNA"/>
</dbReference>
<comment type="caution">
    <text evidence="4">The sequence shown here is derived from an EMBL/GenBank/DDBJ whole genome shotgun (WGS) entry which is preliminary data.</text>
</comment>
<dbReference type="FunFam" id="3.30.70.360:FF:000001">
    <property type="entry name" value="N-acetyldiaminopimelate deacetylase"/>
    <property type="match status" value="1"/>
</dbReference>
<reference evidence="4" key="1">
    <citation type="journal article" date="2021" name="PeerJ">
        <title>Extensive microbial diversity within the chicken gut microbiome revealed by metagenomics and culture.</title>
        <authorList>
            <person name="Gilroy R."/>
            <person name="Ravi A."/>
            <person name="Getino M."/>
            <person name="Pursley I."/>
            <person name="Horton D.L."/>
            <person name="Alikhan N.F."/>
            <person name="Baker D."/>
            <person name="Gharbi K."/>
            <person name="Hall N."/>
            <person name="Watson M."/>
            <person name="Adriaenssens E.M."/>
            <person name="Foster-Nyarko E."/>
            <person name="Jarju S."/>
            <person name="Secka A."/>
            <person name="Antonio M."/>
            <person name="Oren A."/>
            <person name="Chaudhuri R.R."/>
            <person name="La Ragione R."/>
            <person name="Hildebrand F."/>
            <person name="Pallen M.J."/>
        </authorList>
    </citation>
    <scope>NUCLEOTIDE SEQUENCE</scope>
    <source>
        <strain evidence="4">CHK178-16964</strain>
    </source>
</reference>
<keyword evidence="1" id="KW-0378">Hydrolase</keyword>
<feature type="binding site" evidence="2">
    <location>
        <position position="135"/>
    </location>
    <ligand>
        <name>Mn(2+)</name>
        <dbReference type="ChEBI" id="CHEBI:29035"/>
        <label>2</label>
    </ligand>
</feature>
<feature type="binding site" evidence="2">
    <location>
        <position position="99"/>
    </location>
    <ligand>
        <name>Mn(2+)</name>
        <dbReference type="ChEBI" id="CHEBI:29035"/>
        <label>2</label>
    </ligand>
</feature>
<gene>
    <name evidence="4" type="ORF">IAA07_10410</name>
</gene>
<dbReference type="Gene3D" id="3.40.630.10">
    <property type="entry name" value="Zn peptidases"/>
    <property type="match status" value="1"/>
</dbReference>
<proteinExistence type="predicted"/>
<name>A0A9D2KQ02_9FIRM</name>
<dbReference type="InterPro" id="IPR002933">
    <property type="entry name" value="Peptidase_M20"/>
</dbReference>
<dbReference type="InterPro" id="IPR036264">
    <property type="entry name" value="Bact_exopeptidase_dim_dom"/>
</dbReference>
<dbReference type="GO" id="GO:0019877">
    <property type="term" value="P:diaminopimelate biosynthetic process"/>
    <property type="evidence" value="ECO:0007669"/>
    <property type="project" value="UniProtKB-ARBA"/>
</dbReference>
<evidence type="ECO:0000256" key="2">
    <source>
        <dbReference type="PIRSR" id="PIRSR005962-1"/>
    </source>
</evidence>
<dbReference type="InterPro" id="IPR011650">
    <property type="entry name" value="Peptidase_M20_dimer"/>
</dbReference>
<evidence type="ECO:0000313" key="4">
    <source>
        <dbReference type="EMBL" id="HJA71965.1"/>
    </source>
</evidence>
<dbReference type="SUPFAM" id="SSF55031">
    <property type="entry name" value="Bacterial exopeptidase dimerisation domain"/>
    <property type="match status" value="1"/>
</dbReference>
<dbReference type="GO" id="GO:0046872">
    <property type="term" value="F:metal ion binding"/>
    <property type="evidence" value="ECO:0007669"/>
    <property type="project" value="UniProtKB-KW"/>
</dbReference>
<dbReference type="PANTHER" id="PTHR11014">
    <property type="entry name" value="PEPTIDASE M20 FAMILY MEMBER"/>
    <property type="match status" value="1"/>
</dbReference>
<feature type="domain" description="Peptidase M20 dimerisation" evidence="3">
    <location>
        <begin position="183"/>
        <end position="275"/>
    </location>
</feature>
<dbReference type="PANTHER" id="PTHR11014:SF63">
    <property type="entry name" value="METALLOPEPTIDASE, PUTATIVE (AFU_ORTHOLOGUE AFUA_6G09600)-RELATED"/>
    <property type="match status" value="1"/>
</dbReference>
<keyword evidence="2" id="KW-0464">Manganese</keyword>
<feature type="binding site" evidence="2">
    <location>
        <position position="359"/>
    </location>
    <ligand>
        <name>Mn(2+)</name>
        <dbReference type="ChEBI" id="CHEBI:29035"/>
        <label>2</label>
    </ligand>
</feature>
<dbReference type="Proteomes" id="UP000823900">
    <property type="component" value="Unassembled WGS sequence"/>
</dbReference>
<evidence type="ECO:0000313" key="5">
    <source>
        <dbReference type="Proteomes" id="UP000823900"/>
    </source>
</evidence>
<dbReference type="Pfam" id="PF01546">
    <property type="entry name" value="Peptidase_M20"/>
    <property type="match status" value="1"/>
</dbReference>
<dbReference type="GO" id="GO:0050118">
    <property type="term" value="F:N-acetyldiaminopimelate deacetylase activity"/>
    <property type="evidence" value="ECO:0007669"/>
    <property type="project" value="UniProtKB-ARBA"/>
</dbReference>
<comment type="cofactor">
    <cofactor evidence="2">
        <name>Mn(2+)</name>
        <dbReference type="ChEBI" id="CHEBI:29035"/>
    </cofactor>
    <text evidence="2">The Mn(2+) ion enhances activity.</text>
</comment>
<dbReference type="InterPro" id="IPR017439">
    <property type="entry name" value="Amidohydrolase"/>
</dbReference>
<reference evidence="4" key="2">
    <citation type="submission" date="2021-04" db="EMBL/GenBank/DDBJ databases">
        <authorList>
            <person name="Gilroy R."/>
        </authorList>
    </citation>
    <scope>NUCLEOTIDE SEQUENCE</scope>
    <source>
        <strain evidence="4">CHK178-16964</strain>
    </source>
</reference>
<dbReference type="Pfam" id="PF07687">
    <property type="entry name" value="M20_dimer"/>
    <property type="match status" value="1"/>
</dbReference>
<organism evidence="4 5">
    <name type="scientific">Candidatus Lachnoclostridium stercoravium</name>
    <dbReference type="NCBI Taxonomy" id="2838633"/>
    <lineage>
        <taxon>Bacteria</taxon>
        <taxon>Bacillati</taxon>
        <taxon>Bacillota</taxon>
        <taxon>Clostridia</taxon>
        <taxon>Lachnospirales</taxon>
        <taxon>Lachnospiraceae</taxon>
    </lineage>
</organism>
<feature type="binding site" evidence="2">
    <location>
        <position position="101"/>
    </location>
    <ligand>
        <name>Mn(2+)</name>
        <dbReference type="ChEBI" id="CHEBI:29035"/>
        <label>2</label>
    </ligand>
</feature>
<evidence type="ECO:0000256" key="1">
    <source>
        <dbReference type="ARBA" id="ARBA00022801"/>
    </source>
</evidence>
<feature type="binding site" evidence="2">
    <location>
        <position position="159"/>
    </location>
    <ligand>
        <name>Mn(2+)</name>
        <dbReference type="ChEBI" id="CHEBI:29035"/>
        <label>2</label>
    </ligand>
</feature>
<evidence type="ECO:0000259" key="3">
    <source>
        <dbReference type="Pfam" id="PF07687"/>
    </source>
</evidence>
<dbReference type="AlphaFoldDB" id="A0A9D2KQ02"/>
<dbReference type="PIRSF" id="PIRSF005962">
    <property type="entry name" value="Pept_M20D_amidohydro"/>
    <property type="match status" value="1"/>
</dbReference>
<sequence>MILAMAENLKPYMTSLRREFHRYPEVSGKEYRTCGRIAEELERAGIPYERTGETGIVGTIRGSRPGRTVALRADMDALSVQELTEAPYRSQVPGVMHACGHDGHMAALLGAANILMQMRGELCGNVRLFFEPAEETGGSLEQFEKAGWLEGLDGCFAIHIWSGLPVGKISCEAGARMAATDLFQLTVRGKGGHASMPHEGVDALVAACAVVMNLQTIVSRELSPLDAAVVTIGKMTAGQRFNTIADEAVLEGNLRSFDAKVREGYLEQIRRIGENTARAFRAECEVSLYRKGTPALVITEEAAAFTKRCIKKLFGAESIAALPPVMGGEDFAAFIEKAGGSFAFVGGGFADSSKNFPHHHGMFDIDEDSLRIGASLYAQYALDFCSGE</sequence>
<keyword evidence="2" id="KW-0479">Metal-binding</keyword>
<dbReference type="Gene3D" id="3.30.70.360">
    <property type="match status" value="1"/>
</dbReference>
<dbReference type="SUPFAM" id="SSF53187">
    <property type="entry name" value="Zn-dependent exopeptidases"/>
    <property type="match status" value="1"/>
</dbReference>
<accession>A0A9D2KQ02</accession>
<protein>
    <submittedName>
        <fullName evidence="4">Amidohydrolase</fullName>
    </submittedName>
</protein>
<dbReference type="NCBIfam" id="TIGR01891">
    <property type="entry name" value="amidohydrolases"/>
    <property type="match status" value="1"/>
</dbReference>